<dbReference type="PANTHER" id="PTHR42760">
    <property type="entry name" value="SHORT-CHAIN DEHYDROGENASES/REDUCTASES FAMILY MEMBER"/>
    <property type="match status" value="1"/>
</dbReference>
<reference evidence="2 3" key="2">
    <citation type="submission" date="2019-02" db="EMBL/GenBank/DDBJ databases">
        <title>'Lichenibacterium ramalinii' gen. nov. sp. nov., 'Lichenibacterium minor' gen. nov. sp. nov.</title>
        <authorList>
            <person name="Pankratov T."/>
        </authorList>
    </citation>
    <scope>NUCLEOTIDE SEQUENCE [LARGE SCALE GENOMIC DNA]</scope>
    <source>
        <strain evidence="2 3">RmlP001</strain>
    </source>
</reference>
<name>A0A4V1RIK8_9HYPH</name>
<comment type="similarity">
    <text evidence="1">Belongs to the short-chain dehydrogenases/reductases (SDR) family.</text>
</comment>
<dbReference type="PROSITE" id="PS00061">
    <property type="entry name" value="ADH_SHORT"/>
    <property type="match status" value="1"/>
</dbReference>
<organism evidence="2 3">
    <name type="scientific">Lichenibacterium ramalinae</name>
    <dbReference type="NCBI Taxonomy" id="2316527"/>
    <lineage>
        <taxon>Bacteria</taxon>
        <taxon>Pseudomonadati</taxon>
        <taxon>Pseudomonadota</taxon>
        <taxon>Alphaproteobacteria</taxon>
        <taxon>Hyphomicrobiales</taxon>
        <taxon>Lichenihabitantaceae</taxon>
        <taxon>Lichenibacterium</taxon>
    </lineage>
</organism>
<dbReference type="SUPFAM" id="SSF51735">
    <property type="entry name" value="NAD(P)-binding Rossmann-fold domains"/>
    <property type="match status" value="1"/>
</dbReference>
<dbReference type="EMBL" id="QYBC01000010">
    <property type="protein sequence ID" value="RYB04361.1"/>
    <property type="molecule type" value="Genomic_DNA"/>
</dbReference>
<dbReference type="FunFam" id="3.40.50.720:FF:000084">
    <property type="entry name" value="Short-chain dehydrogenase reductase"/>
    <property type="match status" value="1"/>
</dbReference>
<keyword evidence="3" id="KW-1185">Reference proteome</keyword>
<evidence type="ECO:0000256" key="1">
    <source>
        <dbReference type="ARBA" id="ARBA00006484"/>
    </source>
</evidence>
<dbReference type="InterPro" id="IPR020904">
    <property type="entry name" value="Sc_DH/Rdtase_CS"/>
</dbReference>
<gene>
    <name evidence="2" type="ORF">D3272_12970</name>
</gene>
<dbReference type="PRINTS" id="PR00080">
    <property type="entry name" value="SDRFAMILY"/>
</dbReference>
<protein>
    <submittedName>
        <fullName evidence="2">SDR family oxidoreductase</fullName>
    </submittedName>
</protein>
<dbReference type="GO" id="GO:0016616">
    <property type="term" value="F:oxidoreductase activity, acting on the CH-OH group of donors, NAD or NADP as acceptor"/>
    <property type="evidence" value="ECO:0007669"/>
    <property type="project" value="TreeGrafter"/>
</dbReference>
<dbReference type="Pfam" id="PF13561">
    <property type="entry name" value="adh_short_C2"/>
    <property type="match status" value="1"/>
</dbReference>
<dbReference type="Gene3D" id="3.40.50.720">
    <property type="entry name" value="NAD(P)-binding Rossmann-like Domain"/>
    <property type="match status" value="1"/>
</dbReference>
<reference evidence="2 3" key="1">
    <citation type="submission" date="2018-09" db="EMBL/GenBank/DDBJ databases">
        <authorList>
            <person name="Grouzdev D.S."/>
            <person name="Krutkina M.S."/>
        </authorList>
    </citation>
    <scope>NUCLEOTIDE SEQUENCE [LARGE SCALE GENOMIC DNA]</scope>
    <source>
        <strain evidence="2 3">RmlP001</strain>
    </source>
</reference>
<dbReference type="PRINTS" id="PR00081">
    <property type="entry name" value="GDHRDH"/>
</dbReference>
<dbReference type="InterPro" id="IPR002347">
    <property type="entry name" value="SDR_fam"/>
</dbReference>
<sequence>MVSGGTSGIGLAIARGFAALGATVLATGSSEDKIAGLRREGGIAGLTFRSLDVRDRAAVQAVVGGLDALDVLVNAAGIARPHREFEEDTFLEVMDVNLNAAMRLAMAARPLLARRGGSILNFASMLSYVADAAVPAYGASKTGILGLTRHLAHAFGPEGIRVNAISPGYHRTDMTRELWEDPGAAAKIEAKTAVRRWGTTEDLVGTALFLASPAAAYVTGADLPVDGGYVVSGF</sequence>
<accession>A0A4V1RIK8</accession>
<dbReference type="InterPro" id="IPR036291">
    <property type="entry name" value="NAD(P)-bd_dom_sf"/>
</dbReference>
<evidence type="ECO:0000313" key="2">
    <source>
        <dbReference type="EMBL" id="RYB04361.1"/>
    </source>
</evidence>
<dbReference type="OrthoDB" id="286404at2"/>
<comment type="caution">
    <text evidence="2">The sequence shown here is derived from an EMBL/GenBank/DDBJ whole genome shotgun (WGS) entry which is preliminary data.</text>
</comment>
<dbReference type="AlphaFoldDB" id="A0A4V1RIK8"/>
<evidence type="ECO:0000313" key="3">
    <source>
        <dbReference type="Proteomes" id="UP000289411"/>
    </source>
</evidence>
<proteinExistence type="inferred from homology"/>
<dbReference type="Proteomes" id="UP000289411">
    <property type="component" value="Unassembled WGS sequence"/>
</dbReference>